<feature type="transmembrane region" description="Helical" evidence="6">
    <location>
        <begin position="355"/>
        <end position="375"/>
    </location>
</feature>
<dbReference type="GO" id="GO:0005886">
    <property type="term" value="C:plasma membrane"/>
    <property type="evidence" value="ECO:0007669"/>
    <property type="project" value="UniProtKB-SubCell"/>
</dbReference>
<evidence type="ECO:0000313" key="8">
    <source>
        <dbReference type="EMBL" id="UQW81308.1"/>
    </source>
</evidence>
<gene>
    <name evidence="7" type="ORF">BTJ66_11265</name>
    <name evidence="8" type="ORF">MNY58_12190</name>
</gene>
<dbReference type="CDD" id="cd13124">
    <property type="entry name" value="MATE_SpoVB_like"/>
    <property type="match status" value="1"/>
</dbReference>
<evidence type="ECO:0000256" key="5">
    <source>
        <dbReference type="ARBA" id="ARBA00023136"/>
    </source>
</evidence>
<dbReference type="Proteomes" id="UP001056588">
    <property type="component" value="Chromosome"/>
</dbReference>
<evidence type="ECO:0000313" key="9">
    <source>
        <dbReference type="Proteomes" id="UP000223828"/>
    </source>
</evidence>
<dbReference type="Proteomes" id="UP000223828">
    <property type="component" value="Unassembled WGS sequence"/>
</dbReference>
<reference evidence="7" key="3">
    <citation type="submission" date="2017-10" db="EMBL/GenBank/DDBJ databases">
        <authorList>
            <person name="Vrbovska V."/>
            <person name="Kovarovic V."/>
            <person name="Indrakova A."/>
        </authorList>
    </citation>
    <scope>NUCLEOTIDE SEQUENCE</scope>
    <source>
        <strain evidence="7">CCM 8730</strain>
    </source>
</reference>
<feature type="transmembrane region" description="Helical" evidence="6">
    <location>
        <begin position="157"/>
        <end position="176"/>
    </location>
</feature>
<feature type="transmembrane region" description="Helical" evidence="6">
    <location>
        <begin position="50"/>
        <end position="73"/>
    </location>
</feature>
<evidence type="ECO:0000256" key="6">
    <source>
        <dbReference type="SAM" id="Phobius"/>
    </source>
</evidence>
<evidence type="ECO:0000313" key="7">
    <source>
        <dbReference type="EMBL" id="PHK48863.1"/>
    </source>
</evidence>
<organism evidence="7 9">
    <name type="scientific">Staphylococcus edaphicus</name>
    <dbReference type="NCBI Taxonomy" id="1955013"/>
    <lineage>
        <taxon>Bacteria</taxon>
        <taxon>Bacillati</taxon>
        <taxon>Bacillota</taxon>
        <taxon>Bacilli</taxon>
        <taxon>Bacillales</taxon>
        <taxon>Staphylococcaceae</taxon>
        <taxon>Staphylococcus</taxon>
    </lineage>
</organism>
<feature type="transmembrane region" description="Helical" evidence="6">
    <location>
        <begin position="407"/>
        <end position="428"/>
    </location>
</feature>
<accession>A0A2C6WL44</accession>
<proteinExistence type="predicted"/>
<keyword evidence="10" id="KW-1185">Reference proteome</keyword>
<feature type="transmembrane region" description="Helical" evidence="6">
    <location>
        <begin position="119"/>
        <end position="136"/>
    </location>
</feature>
<reference evidence="7" key="1">
    <citation type="journal article" date="2017" name="Appl. Environ. Microbiol.">
        <title>Staphylococcus edaphicus sp. nov., isolated in Antarctica, harbours mecC gene and genomic islands with suspected role in adaptation to extreme environment.</title>
        <authorList>
            <person name="Pantucek R."/>
            <person name="Sedlacek I."/>
            <person name="Indrakova A."/>
            <person name="Vrbovska V."/>
            <person name="Maslanova I."/>
            <person name="Kovarovic V."/>
            <person name="Svec P."/>
            <person name="Kralova S."/>
            <person name="Kristofova L."/>
            <person name="Keklakova J."/>
            <person name="Petras P."/>
            <person name="Doskar J."/>
        </authorList>
    </citation>
    <scope>NUCLEOTIDE SEQUENCE</scope>
    <source>
        <strain evidence="7">CCM 8730</strain>
    </source>
</reference>
<evidence type="ECO:0000256" key="1">
    <source>
        <dbReference type="ARBA" id="ARBA00004651"/>
    </source>
</evidence>
<evidence type="ECO:0000256" key="3">
    <source>
        <dbReference type="ARBA" id="ARBA00022692"/>
    </source>
</evidence>
<dbReference type="PANTHER" id="PTHR30250:SF29">
    <property type="entry name" value="POLYSACCHARIDE BIOSYNTHESIS PROTEIN C-TERMINAL DOMAIN-CONTAINING PROTEIN"/>
    <property type="match status" value="1"/>
</dbReference>
<dbReference type="EMBL" id="MRZN01000022">
    <property type="protein sequence ID" value="PHK48863.1"/>
    <property type="molecule type" value="Genomic_DNA"/>
</dbReference>
<feature type="transmembrane region" description="Helical" evidence="6">
    <location>
        <begin position="182"/>
        <end position="202"/>
    </location>
</feature>
<dbReference type="AlphaFoldDB" id="A0A2C6WL44"/>
<feature type="transmembrane region" description="Helical" evidence="6">
    <location>
        <begin position="85"/>
        <end position="107"/>
    </location>
</feature>
<feature type="transmembrane region" description="Helical" evidence="6">
    <location>
        <begin position="227"/>
        <end position="247"/>
    </location>
</feature>
<evidence type="ECO:0000313" key="10">
    <source>
        <dbReference type="Proteomes" id="UP001056588"/>
    </source>
</evidence>
<feature type="transmembrane region" description="Helical" evidence="6">
    <location>
        <begin position="279"/>
        <end position="299"/>
    </location>
</feature>
<feature type="transmembrane region" description="Helical" evidence="6">
    <location>
        <begin position="320"/>
        <end position="343"/>
    </location>
</feature>
<keyword evidence="3 6" id="KW-0812">Transmembrane</keyword>
<dbReference type="InterPro" id="IPR050833">
    <property type="entry name" value="Poly_Biosynth_Transport"/>
</dbReference>
<sequence length="517" mass="57244">MKSKIDKPSAFNGVVVLTLALIVVKILSAIYRVPYQNILGDEGLYAYQQIYPIVALGVILTMNAIPSAVTQIFGGDGHAHQYMKVLVRLQIFSAIFFLMLFICAKWIATFMGDVNLAPMLRAASFSFLFVGILGTYRGYYQAQQNMNIPAISQVIEQFIRVGIIIVAIVLFVTQQWSLYATGALAIAGSAFGFLASSMYLLLKRPFKWNVLKSQDDVNTNAIAWRKLALSIVIFAVSQLIVIVWQVVDSFTVIHALQRTGLSLQAAATQKGIYDRGASFIQIGLIVTTTFCFVLIPLLTDAIKVNNNVRINRYANASVKITILFSVAAGIGLINLLPIMNSVFFKTDSQTGTLAVYMLTVIFVSLIMMDIALLQVQNQVRSILLAFLIGVISKAILNVLLIPQLFMLGGSISTVLSLILFATILHFRVSKYYRFRKMQNFVLKLIVTMLILSIAVQLAMWLIPTQGRVAGLMELIVAASIGVTVIIIAIIHTQLLSYKELKHLPLGDKLIYMKRGER</sequence>
<reference evidence="9" key="2">
    <citation type="submission" date="2017-10" db="EMBL/GenBank/DDBJ databases">
        <title>Staphylococcus edaphicus sp. nov., isolated in Antarctica, harbouring mecC gene and genomic islands essential in adaptation to extreme environment.</title>
        <authorList>
            <person name="Pantucek R."/>
            <person name="Sedlacek I."/>
            <person name="Indrakova A."/>
            <person name="Vrbovska V."/>
            <person name="Maslanova I."/>
            <person name="Kovarovic V."/>
            <person name="Svec P."/>
            <person name="Kralova S."/>
            <person name="Kristofova L."/>
            <person name="Keklakova J."/>
            <person name="Petras P."/>
            <person name="Doskar J."/>
        </authorList>
    </citation>
    <scope>NUCLEOTIDE SEQUENCE [LARGE SCALE GENOMIC DNA]</scope>
    <source>
        <strain evidence="9">CCM 5085</strain>
    </source>
</reference>
<dbReference type="Pfam" id="PF01943">
    <property type="entry name" value="Polysacc_synt"/>
    <property type="match status" value="1"/>
</dbReference>
<reference evidence="8" key="4">
    <citation type="submission" date="2022-03" db="EMBL/GenBank/DDBJ databases">
        <title>Complete Genome Sequence of Staphylococcus edaphicus strain CCM 8731.</title>
        <authorList>
            <person name="Rimmer C.O."/>
            <person name="Thomas J.C."/>
        </authorList>
    </citation>
    <scope>NUCLEOTIDE SEQUENCE</scope>
    <source>
        <strain evidence="8">CCM 8731</strain>
    </source>
</reference>
<keyword evidence="4 6" id="KW-1133">Transmembrane helix</keyword>
<feature type="transmembrane region" description="Helical" evidence="6">
    <location>
        <begin position="12"/>
        <end position="30"/>
    </location>
</feature>
<evidence type="ECO:0000256" key="4">
    <source>
        <dbReference type="ARBA" id="ARBA00022989"/>
    </source>
</evidence>
<dbReference type="OrthoDB" id="9775950at2"/>
<dbReference type="InterPro" id="IPR024923">
    <property type="entry name" value="PG_synth_SpoVB"/>
</dbReference>
<feature type="transmembrane region" description="Helical" evidence="6">
    <location>
        <begin position="474"/>
        <end position="495"/>
    </location>
</feature>
<keyword evidence="2" id="KW-1003">Cell membrane</keyword>
<feature type="transmembrane region" description="Helical" evidence="6">
    <location>
        <begin position="440"/>
        <end position="462"/>
    </location>
</feature>
<name>A0A2C6WL44_9STAP</name>
<protein>
    <submittedName>
        <fullName evidence="8">Polysaccharide biosynthesis protein</fullName>
    </submittedName>
    <submittedName>
        <fullName evidence="7">Stage V sporulation protein B</fullName>
    </submittedName>
</protein>
<dbReference type="InterPro" id="IPR002797">
    <property type="entry name" value="Polysacc_synth"/>
</dbReference>
<evidence type="ECO:0000256" key="2">
    <source>
        <dbReference type="ARBA" id="ARBA00022475"/>
    </source>
</evidence>
<feature type="transmembrane region" description="Helical" evidence="6">
    <location>
        <begin position="382"/>
        <end position="401"/>
    </location>
</feature>
<comment type="subcellular location">
    <subcellularLocation>
        <location evidence="1">Cell membrane</location>
        <topology evidence="1">Multi-pass membrane protein</topology>
    </subcellularLocation>
</comment>
<keyword evidence="5 6" id="KW-0472">Membrane</keyword>
<dbReference type="RefSeq" id="WP_099091044.1">
    <property type="nucleotide sequence ID" value="NZ_CP093217.1"/>
</dbReference>
<dbReference type="EMBL" id="CP093217">
    <property type="protein sequence ID" value="UQW81308.1"/>
    <property type="molecule type" value="Genomic_DNA"/>
</dbReference>
<dbReference type="PANTHER" id="PTHR30250">
    <property type="entry name" value="PST FAMILY PREDICTED COLANIC ACID TRANSPORTER"/>
    <property type="match status" value="1"/>
</dbReference>